<feature type="compositionally biased region" description="Basic and acidic residues" evidence="1">
    <location>
        <begin position="103"/>
        <end position="116"/>
    </location>
</feature>
<dbReference type="Proteomes" id="UP000216020">
    <property type="component" value="Unassembled WGS sequence"/>
</dbReference>
<keyword evidence="3" id="KW-1185">Reference proteome</keyword>
<sequence length="116" mass="12589">MIETHARLARATTVLVHRIGDDDNGNDALGAAYATPRSRAAHARAKSAAQSASKPYQGTITPPRIIDVRPPYRPPVMLRQASLRAREAQPPLLNMGTATGSQPDEREKDPAGWRGR</sequence>
<evidence type="ECO:0000256" key="1">
    <source>
        <dbReference type="SAM" id="MobiDB-lite"/>
    </source>
</evidence>
<accession>A0A261S3Y2</accession>
<feature type="region of interest" description="Disordered" evidence="1">
    <location>
        <begin position="40"/>
        <end position="116"/>
    </location>
</feature>
<evidence type="ECO:0000313" key="2">
    <source>
        <dbReference type="EMBL" id="OZI31510.1"/>
    </source>
</evidence>
<comment type="caution">
    <text evidence="2">The sequence shown here is derived from an EMBL/GenBank/DDBJ whole genome shotgun (WGS) entry which is preliminary data.</text>
</comment>
<protein>
    <submittedName>
        <fullName evidence="2">Uncharacterized protein</fullName>
    </submittedName>
</protein>
<name>A0A261S3Y2_9BORD</name>
<dbReference type="AlphaFoldDB" id="A0A261S3Y2"/>
<reference evidence="3" key="1">
    <citation type="submission" date="2017-05" db="EMBL/GenBank/DDBJ databases">
        <title>Complete and WGS of Bordetella genogroups.</title>
        <authorList>
            <person name="Spilker T."/>
            <person name="Lipuma J."/>
        </authorList>
    </citation>
    <scope>NUCLEOTIDE SEQUENCE [LARGE SCALE GENOMIC DNA]</scope>
    <source>
        <strain evidence="3">AU16122</strain>
    </source>
</reference>
<gene>
    <name evidence="2" type="ORF">CAL29_26825</name>
</gene>
<proteinExistence type="predicted"/>
<evidence type="ECO:0000313" key="3">
    <source>
        <dbReference type="Proteomes" id="UP000216020"/>
    </source>
</evidence>
<dbReference type="EMBL" id="NEVM01000005">
    <property type="protein sequence ID" value="OZI31510.1"/>
    <property type="molecule type" value="Genomic_DNA"/>
</dbReference>
<organism evidence="2 3">
    <name type="scientific">Bordetella genomosp. 10</name>
    <dbReference type="NCBI Taxonomy" id="1416804"/>
    <lineage>
        <taxon>Bacteria</taxon>
        <taxon>Pseudomonadati</taxon>
        <taxon>Pseudomonadota</taxon>
        <taxon>Betaproteobacteria</taxon>
        <taxon>Burkholderiales</taxon>
        <taxon>Alcaligenaceae</taxon>
        <taxon>Bordetella</taxon>
    </lineage>
</organism>